<feature type="domain" description="Alanine racemase N-terminal" evidence="4">
    <location>
        <begin position="33"/>
        <end position="264"/>
    </location>
</feature>
<dbReference type="SUPFAM" id="SSF51419">
    <property type="entry name" value="PLP-binding barrel"/>
    <property type="match status" value="1"/>
</dbReference>
<keyword evidence="7" id="KW-1185">Reference proteome</keyword>
<dbReference type="Proteomes" id="UP000061546">
    <property type="component" value="Chromosome"/>
</dbReference>
<name>A0A0K2LF45_9LACO</name>
<dbReference type="GO" id="GO:0030170">
    <property type="term" value="F:pyridoxal phosphate binding"/>
    <property type="evidence" value="ECO:0007669"/>
    <property type="project" value="TreeGrafter"/>
</dbReference>
<sequence>MFLKQLEKHNPELIDFAFELHKTGQILPDTYVIDLDMIHDNTVKMVAEAKKYGVELLYMTKQLGRNPIVAKEIQSAGIENAVVVDFREAEVFMENGLNLGNVGHLVQTPKALLKKIISYGTKYFTMYSLENTVDLNEAAKAVGKIQPVILKIQDTKDDIYPGQVGGFTLDELDNQLSELRDLSNVKVVGLTTFPAILFDEKTGDYHSTSNMETVKKAKELFNKHGVECSVVSLPSATATKSIKLISELGGTEGEPGHSLTGTTPMHATKDLPEKPAYCYVSEISHSYGDHSFIYGGGYYRRGHLKNAIVKDGDKVESAEVLPLDNSSIDYYLELNKKFKSGLPVVMSSRTQMFVTRSTVALVKGLHTGSPKLIGLYDTQGRELAKGVK</sequence>
<dbReference type="InterPro" id="IPR001608">
    <property type="entry name" value="Ala_racemase_N"/>
</dbReference>
<evidence type="ECO:0000313" key="7">
    <source>
        <dbReference type="Proteomes" id="UP000061546"/>
    </source>
</evidence>
<dbReference type="CDD" id="cd06811">
    <property type="entry name" value="PLPDE_III_yhfX_like"/>
    <property type="match status" value="1"/>
</dbReference>
<dbReference type="PANTHER" id="PTHR30511">
    <property type="entry name" value="ALANINE RACEMASE"/>
    <property type="match status" value="1"/>
</dbReference>
<accession>A0A0K2LF45</accession>
<organism evidence="6 7">
    <name type="scientific">Companilactobacillus heilongjiangensis</name>
    <dbReference type="NCBI Taxonomy" id="1074467"/>
    <lineage>
        <taxon>Bacteria</taxon>
        <taxon>Bacillati</taxon>
        <taxon>Bacillota</taxon>
        <taxon>Bacilli</taxon>
        <taxon>Lactobacillales</taxon>
        <taxon>Lactobacillaceae</taxon>
        <taxon>Companilactobacillus</taxon>
    </lineage>
</organism>
<feature type="domain" description="YhfX-like C-terminal" evidence="5">
    <location>
        <begin position="279"/>
        <end position="372"/>
    </location>
</feature>
<dbReference type="RefSeq" id="WP_041500206.1">
    <property type="nucleotide sequence ID" value="NZ_BJDV01000003.1"/>
</dbReference>
<dbReference type="AlphaFoldDB" id="A0A0K2LF45"/>
<dbReference type="KEGG" id="lhi:JP39_10835"/>
<comment type="cofactor">
    <cofactor evidence="1">
        <name>pyridoxal 5'-phosphate</name>
        <dbReference type="ChEBI" id="CHEBI:597326"/>
    </cofactor>
</comment>
<evidence type="ECO:0000256" key="2">
    <source>
        <dbReference type="ARBA" id="ARBA00022898"/>
    </source>
</evidence>
<dbReference type="InterPro" id="IPR048449">
    <property type="entry name" value="YhfX-like_C"/>
</dbReference>
<evidence type="ECO:0000259" key="4">
    <source>
        <dbReference type="Pfam" id="PF01168"/>
    </source>
</evidence>
<dbReference type="Gene3D" id="2.40.37.30">
    <property type="match status" value="2"/>
</dbReference>
<dbReference type="PANTHER" id="PTHR30511:SF3">
    <property type="entry name" value="LYSINE RACEMASE"/>
    <property type="match status" value="1"/>
</dbReference>
<keyword evidence="2" id="KW-0663">Pyridoxal phosphate</keyword>
<reference evidence="6 7" key="1">
    <citation type="submission" date="2015-08" db="EMBL/GenBank/DDBJ databases">
        <title>Genomic sequence of Lactobacillus heilongjiangensis DSM 28069, isolated from Chinese traditional pickle.</title>
        <authorList>
            <person name="Jiang X."/>
            <person name="Zheng B."/>
            <person name="Cheng H."/>
        </authorList>
    </citation>
    <scope>NUCLEOTIDE SEQUENCE [LARGE SCALE GENOMIC DNA]</scope>
    <source>
        <strain evidence="6 7">DSM 28069</strain>
    </source>
</reference>
<dbReference type="InterPro" id="IPR000821">
    <property type="entry name" value="Ala_racemase"/>
</dbReference>
<dbReference type="Pfam" id="PF21279">
    <property type="entry name" value="YhfX-like_C"/>
    <property type="match status" value="1"/>
</dbReference>
<dbReference type="EMBL" id="CP012559">
    <property type="protein sequence ID" value="ALB29808.1"/>
    <property type="molecule type" value="Genomic_DNA"/>
</dbReference>
<dbReference type="InterPro" id="IPR029066">
    <property type="entry name" value="PLP-binding_barrel"/>
</dbReference>
<keyword evidence="3" id="KW-0413">Isomerase</keyword>
<dbReference type="STRING" id="1074467.JP39_10835"/>
<gene>
    <name evidence="6" type="ORF">JP39_10835</name>
</gene>
<evidence type="ECO:0000256" key="1">
    <source>
        <dbReference type="ARBA" id="ARBA00001933"/>
    </source>
</evidence>
<dbReference type="Pfam" id="PF01168">
    <property type="entry name" value="Ala_racemase_N"/>
    <property type="match status" value="1"/>
</dbReference>
<dbReference type="OrthoDB" id="3189402at2"/>
<evidence type="ECO:0000313" key="6">
    <source>
        <dbReference type="EMBL" id="ALB29808.1"/>
    </source>
</evidence>
<evidence type="ECO:0000256" key="3">
    <source>
        <dbReference type="ARBA" id="ARBA00023235"/>
    </source>
</evidence>
<dbReference type="GO" id="GO:0005829">
    <property type="term" value="C:cytosol"/>
    <property type="evidence" value="ECO:0007669"/>
    <property type="project" value="TreeGrafter"/>
</dbReference>
<dbReference type="GO" id="GO:0008784">
    <property type="term" value="F:alanine racemase activity"/>
    <property type="evidence" value="ECO:0007669"/>
    <property type="project" value="TreeGrafter"/>
</dbReference>
<evidence type="ECO:0000259" key="5">
    <source>
        <dbReference type="Pfam" id="PF21279"/>
    </source>
</evidence>
<proteinExistence type="predicted"/>
<protein>
    <submittedName>
        <fullName evidence="6">Amino acid racemase</fullName>
    </submittedName>
</protein>